<dbReference type="InterPro" id="IPR027552">
    <property type="entry name" value="CGP_CTERM"/>
</dbReference>
<dbReference type="NCBIfam" id="TIGR04288">
    <property type="entry name" value="CGP_CTERM"/>
    <property type="match status" value="1"/>
</dbReference>
<keyword evidence="3" id="KW-1185">Reference proteome</keyword>
<dbReference type="KEGG" id="trl:A3L10_01175"/>
<feature type="region of interest" description="Disordered" evidence="1">
    <location>
        <begin position="222"/>
        <end position="249"/>
    </location>
</feature>
<dbReference type="Proteomes" id="UP000250085">
    <property type="component" value="Chromosome"/>
</dbReference>
<accession>A0A2Z2N7K7</accession>
<feature type="compositionally biased region" description="Low complexity" evidence="1">
    <location>
        <begin position="229"/>
        <end position="249"/>
    </location>
</feature>
<evidence type="ECO:0000256" key="1">
    <source>
        <dbReference type="SAM" id="MobiDB-lite"/>
    </source>
</evidence>
<sequence length="268" mass="30034">MKVRKGPFLLFFLFLSGLLAFSGLTAGNSTGNVAFYDDFSSGSIEGKWTLDIAGNGNRFSEEDGAAVFETYGLRLKDYRKEHVFLRSNVITIENWDSITFSGVWKFTDPGTAEMWFRVYDLDSRKYLGMRYISWPSDKIAYDLPGGALSEARRIPREYKSFKIVLYKDHVEFWESGELIKNASTGEFGDATHFQLLIGGWDDSPLKSHMYFSQVGVSYEFTPTETETQSPIETSSPEKTSSTASTSSGKTCGPGIMALLVILAAIRRR</sequence>
<dbReference type="OrthoDB" id="98769at2157"/>
<reference evidence="2 3" key="1">
    <citation type="submission" date="2016-04" db="EMBL/GenBank/DDBJ databases">
        <title>Complete genome sequence of Thermococcus radiotolerans type strain EJ2.</title>
        <authorList>
            <person name="Oger P.M."/>
        </authorList>
    </citation>
    <scope>NUCLEOTIDE SEQUENCE [LARGE SCALE GENOMIC DNA]</scope>
    <source>
        <strain evidence="2 3">EJ2</strain>
    </source>
</reference>
<protein>
    <submittedName>
        <fullName evidence="2">Uncharacterized protein</fullName>
    </submittedName>
</protein>
<dbReference type="RefSeq" id="WP_088866019.1">
    <property type="nucleotide sequence ID" value="NZ_CP015106.1"/>
</dbReference>
<evidence type="ECO:0000313" key="2">
    <source>
        <dbReference type="EMBL" id="ASJ13809.1"/>
    </source>
</evidence>
<dbReference type="EMBL" id="CP015106">
    <property type="protein sequence ID" value="ASJ13809.1"/>
    <property type="molecule type" value="Genomic_DNA"/>
</dbReference>
<proteinExistence type="predicted"/>
<evidence type="ECO:0000313" key="3">
    <source>
        <dbReference type="Proteomes" id="UP000250085"/>
    </source>
</evidence>
<dbReference type="AlphaFoldDB" id="A0A2Z2N7K7"/>
<name>A0A2Z2N7K7_9EURY</name>
<dbReference type="GeneID" id="33327417"/>
<organism evidence="2 3">
    <name type="scientific">Thermococcus radiotolerans</name>
    <dbReference type="NCBI Taxonomy" id="187880"/>
    <lineage>
        <taxon>Archaea</taxon>
        <taxon>Methanobacteriati</taxon>
        <taxon>Methanobacteriota</taxon>
        <taxon>Thermococci</taxon>
        <taxon>Thermococcales</taxon>
        <taxon>Thermococcaceae</taxon>
        <taxon>Thermococcus</taxon>
    </lineage>
</organism>
<gene>
    <name evidence="2" type="ORF">A3L10_01175</name>
</gene>